<name>A0ACC0F9S6_9ERIC</name>
<protein>
    <submittedName>
        <fullName evidence="1">Uncharacterized protein</fullName>
    </submittedName>
</protein>
<dbReference type="Proteomes" id="UP001060215">
    <property type="component" value="Chromosome 15"/>
</dbReference>
<evidence type="ECO:0000313" key="2">
    <source>
        <dbReference type="Proteomes" id="UP001060215"/>
    </source>
</evidence>
<sequence length="361" mass="39373">MEQILADNGELCVPKGGRGSSTLDSGDLSPLTRLVDVVAMLTRVEECEADVTECGHKNDMVGPSIVMQGDQQPNEGPSQTRVVCRQMLIDKDDLDGVGLLVPRDRLDNIDVFEPSNAAMDSIMDWEISNLMRAPARHEVIHRQTLIDEDDLDGVGLPVSRDSLDDIDVLETGDATMDSTMDWLVRGEDLSTLSLSTRWGKVGIFKGLRTSQSIEDDDEEKMSHAGDEEKAAQDTEVISQAGDDEEVAQDTDTATEQRQVLLEVHVPVNQANKVLVAQEVTSDVILETYMLTSHVVDVSTKQFEVALRASVSVGRFCVSWEESDCLRHHVPDQHQGITAVPLLGGKAALSSSFGGVIPILLL</sequence>
<comment type="caution">
    <text evidence="1">The sequence shown here is derived from an EMBL/GenBank/DDBJ whole genome shotgun (WGS) entry which is preliminary data.</text>
</comment>
<gene>
    <name evidence="1" type="ORF">LOK49_LG14G02150</name>
</gene>
<reference evidence="1 2" key="1">
    <citation type="journal article" date="2022" name="Plant J.">
        <title>Chromosome-level genome of Camellia lanceoleosa provides a valuable resource for understanding genome evolution and self-incompatibility.</title>
        <authorList>
            <person name="Gong W."/>
            <person name="Xiao S."/>
            <person name="Wang L."/>
            <person name="Liao Z."/>
            <person name="Chang Y."/>
            <person name="Mo W."/>
            <person name="Hu G."/>
            <person name="Li W."/>
            <person name="Zhao G."/>
            <person name="Zhu H."/>
            <person name="Hu X."/>
            <person name="Ji K."/>
            <person name="Xiang X."/>
            <person name="Song Q."/>
            <person name="Yuan D."/>
            <person name="Jin S."/>
            <person name="Zhang L."/>
        </authorList>
    </citation>
    <scope>NUCLEOTIDE SEQUENCE [LARGE SCALE GENOMIC DNA]</scope>
    <source>
        <strain evidence="1">SQ_2022a</strain>
    </source>
</reference>
<organism evidence="1 2">
    <name type="scientific">Camellia lanceoleosa</name>
    <dbReference type="NCBI Taxonomy" id="1840588"/>
    <lineage>
        <taxon>Eukaryota</taxon>
        <taxon>Viridiplantae</taxon>
        <taxon>Streptophyta</taxon>
        <taxon>Embryophyta</taxon>
        <taxon>Tracheophyta</taxon>
        <taxon>Spermatophyta</taxon>
        <taxon>Magnoliopsida</taxon>
        <taxon>eudicotyledons</taxon>
        <taxon>Gunneridae</taxon>
        <taxon>Pentapetalae</taxon>
        <taxon>asterids</taxon>
        <taxon>Ericales</taxon>
        <taxon>Theaceae</taxon>
        <taxon>Camellia</taxon>
    </lineage>
</organism>
<proteinExistence type="predicted"/>
<keyword evidence="2" id="KW-1185">Reference proteome</keyword>
<evidence type="ECO:0000313" key="1">
    <source>
        <dbReference type="EMBL" id="KAI7985466.1"/>
    </source>
</evidence>
<accession>A0ACC0F9S6</accession>
<dbReference type="EMBL" id="CM045772">
    <property type="protein sequence ID" value="KAI7985466.1"/>
    <property type="molecule type" value="Genomic_DNA"/>
</dbReference>